<feature type="region of interest" description="Disordered" evidence="1">
    <location>
        <begin position="108"/>
        <end position="130"/>
    </location>
</feature>
<dbReference type="InterPro" id="IPR057670">
    <property type="entry name" value="SH3_retrovirus"/>
</dbReference>
<feature type="domain" description="Retroviral polymerase SH3-like" evidence="2">
    <location>
        <begin position="17"/>
        <end position="73"/>
    </location>
</feature>
<evidence type="ECO:0000313" key="3">
    <source>
        <dbReference type="EMBL" id="PKI70921.1"/>
    </source>
</evidence>
<feature type="compositionally biased region" description="Polar residues" evidence="1">
    <location>
        <begin position="108"/>
        <end position="118"/>
    </location>
</feature>
<evidence type="ECO:0000256" key="1">
    <source>
        <dbReference type="SAM" id="MobiDB-lite"/>
    </source>
</evidence>
<protein>
    <recommendedName>
        <fullName evidence="2">Retroviral polymerase SH3-like domain-containing protein</fullName>
    </recommendedName>
</protein>
<dbReference type="STRING" id="22663.A0A2I0KR29"/>
<keyword evidence="4" id="KW-1185">Reference proteome</keyword>
<evidence type="ECO:0000259" key="2">
    <source>
        <dbReference type="Pfam" id="PF25597"/>
    </source>
</evidence>
<accession>A0A2I0KR29</accession>
<dbReference type="AlphaFoldDB" id="A0A2I0KR29"/>
<dbReference type="Pfam" id="PF25597">
    <property type="entry name" value="SH3_retrovirus"/>
    <property type="match status" value="1"/>
</dbReference>
<name>A0A2I0KR29_PUNGR</name>
<organism evidence="3 4">
    <name type="scientific">Punica granatum</name>
    <name type="common">Pomegranate</name>
    <dbReference type="NCBI Taxonomy" id="22663"/>
    <lineage>
        <taxon>Eukaryota</taxon>
        <taxon>Viridiplantae</taxon>
        <taxon>Streptophyta</taxon>
        <taxon>Embryophyta</taxon>
        <taxon>Tracheophyta</taxon>
        <taxon>Spermatophyta</taxon>
        <taxon>Magnoliopsida</taxon>
        <taxon>eudicotyledons</taxon>
        <taxon>Gunneridae</taxon>
        <taxon>Pentapetalae</taxon>
        <taxon>rosids</taxon>
        <taxon>malvids</taxon>
        <taxon>Myrtales</taxon>
        <taxon>Lythraceae</taxon>
        <taxon>Punica</taxon>
    </lineage>
</organism>
<evidence type="ECO:0000313" key="4">
    <source>
        <dbReference type="Proteomes" id="UP000233551"/>
    </source>
</evidence>
<feature type="non-terminal residue" evidence="3">
    <location>
        <position position="197"/>
    </location>
</feature>
<dbReference type="EMBL" id="PGOL01000414">
    <property type="protein sequence ID" value="PKI70921.1"/>
    <property type="molecule type" value="Genomic_DNA"/>
</dbReference>
<proteinExistence type="predicted"/>
<reference evidence="3 4" key="1">
    <citation type="submission" date="2017-11" db="EMBL/GenBank/DDBJ databases">
        <title>De-novo sequencing of pomegranate (Punica granatum L.) genome.</title>
        <authorList>
            <person name="Akparov Z."/>
            <person name="Amiraslanov A."/>
            <person name="Hajiyeva S."/>
            <person name="Abbasov M."/>
            <person name="Kaur K."/>
            <person name="Hamwieh A."/>
            <person name="Solovyev V."/>
            <person name="Salamov A."/>
            <person name="Braich B."/>
            <person name="Kosarev P."/>
            <person name="Mahmoud A."/>
            <person name="Hajiyev E."/>
            <person name="Babayeva S."/>
            <person name="Izzatullayeva V."/>
            <person name="Mammadov A."/>
            <person name="Mammadov A."/>
            <person name="Sharifova S."/>
            <person name="Ojaghi J."/>
            <person name="Eynullazada K."/>
            <person name="Bayramov B."/>
            <person name="Abdulazimova A."/>
            <person name="Shahmuradov I."/>
        </authorList>
    </citation>
    <scope>NUCLEOTIDE SEQUENCE [LARGE SCALE GENOMIC DNA]</scope>
    <source>
        <strain evidence="4">cv. AG2017</strain>
        <tissue evidence="3">Leaf</tissue>
    </source>
</reference>
<comment type="caution">
    <text evidence="3">The sequence shown here is derived from an EMBL/GenBank/DDBJ whole genome shotgun (WGS) entry which is preliminary data.</text>
</comment>
<dbReference type="Proteomes" id="UP000233551">
    <property type="component" value="Unassembled WGS sequence"/>
</dbReference>
<gene>
    <name evidence="3" type="ORF">CRG98_008654</name>
</gene>
<sequence length="197" mass="22656">MWYGKRPNMSFLKIWGCETYVKRLSSDKLGPKSDKCYFVGYPKETRGYYFYNPIEGKVFVARTAVFLEKEFLFKGTSGRKLEFGEVLPQNDIDQSTGEIAEQVPQSVVAQSSAQATQESHNDEPTTYGEAVIGPDSEKWLEAMRYEIESMYTNQVWTLVDPPEGAKPIGCKWIFKKKTDMDEFGFIKNEDEPCVYKK</sequence>